<proteinExistence type="predicted"/>
<keyword evidence="2" id="KW-0812">Transmembrane</keyword>
<comment type="caution">
    <text evidence="3">The sequence shown here is derived from an EMBL/GenBank/DDBJ whole genome shotgun (WGS) entry which is preliminary data.</text>
</comment>
<dbReference type="AlphaFoldDB" id="A0A3A6TNK6"/>
<feature type="transmembrane region" description="Helical" evidence="2">
    <location>
        <begin position="164"/>
        <end position="189"/>
    </location>
</feature>
<dbReference type="Pfam" id="PF02592">
    <property type="entry name" value="Vut_1"/>
    <property type="match status" value="1"/>
</dbReference>
<accession>A0A3A6TNK6</accession>
<keyword evidence="4" id="KW-1185">Reference proteome</keyword>
<dbReference type="InterPro" id="IPR003744">
    <property type="entry name" value="YhhQ"/>
</dbReference>
<reference evidence="3 4" key="1">
    <citation type="submission" date="2018-09" db="EMBL/GenBank/DDBJ databases">
        <title>Phylogeny of the Shewanellaceae, and recommendation for two new genera, Pseudoshewanella and Parashewanella.</title>
        <authorList>
            <person name="Wang G."/>
        </authorList>
    </citation>
    <scope>NUCLEOTIDE SEQUENCE [LARGE SCALE GENOMIC DNA]</scope>
    <source>
        <strain evidence="3 4">KCTC 22492</strain>
    </source>
</reference>
<feature type="transmembrane region" description="Helical" evidence="2">
    <location>
        <begin position="122"/>
        <end position="143"/>
    </location>
</feature>
<dbReference type="PANTHER" id="PTHR34300:SF2">
    <property type="entry name" value="QUEUOSINE PRECURSOR TRANSPORTER-RELATED"/>
    <property type="match status" value="1"/>
</dbReference>
<keyword evidence="2" id="KW-0472">Membrane</keyword>
<feature type="transmembrane region" description="Helical" evidence="2">
    <location>
        <begin position="90"/>
        <end position="110"/>
    </location>
</feature>
<evidence type="ECO:0000313" key="4">
    <source>
        <dbReference type="Proteomes" id="UP000273022"/>
    </source>
</evidence>
<dbReference type="RefSeq" id="WP_121853216.1">
    <property type="nucleotide sequence ID" value="NZ_CP037952.1"/>
</dbReference>
<protein>
    <recommendedName>
        <fullName evidence="1">Queuosine precursor transporter</fullName>
    </recommendedName>
</protein>
<sequence length="237" mass="26874">MWRQKQERRQEQGQREQQQKNALIKLVQLDKLSLLLVCYIVMLCISLAFGNNVNVIAGMVLPGGIYVFPLTFLICDIISEAYGYALAKAFIWYGFIAQGMFVLLAQLFLLMPTSDAAGDGSAYHAVFDPTIRLSLAALAGFYVGERFNIYLMNNWRIRLSGKYFILRSICSTAIGQAFLSIIVDAIGFYDKLSHAELLHMMISTWSLKVIYSLIFVFPTMVLMKHLKKSEAMKIREA</sequence>
<gene>
    <name evidence="3" type="ORF">D5R81_08445</name>
</gene>
<evidence type="ECO:0000256" key="1">
    <source>
        <dbReference type="NCBIfam" id="TIGR00697"/>
    </source>
</evidence>
<evidence type="ECO:0000313" key="3">
    <source>
        <dbReference type="EMBL" id="RJY17455.1"/>
    </source>
</evidence>
<feature type="transmembrane region" description="Helical" evidence="2">
    <location>
        <begin position="55"/>
        <end position="78"/>
    </location>
</feature>
<feature type="transmembrane region" description="Helical" evidence="2">
    <location>
        <begin position="32"/>
        <end position="49"/>
    </location>
</feature>
<name>A0A3A6TNK6_9GAMM</name>
<feature type="transmembrane region" description="Helical" evidence="2">
    <location>
        <begin position="209"/>
        <end position="226"/>
    </location>
</feature>
<dbReference type="EMBL" id="QYYH01000042">
    <property type="protein sequence ID" value="RJY17455.1"/>
    <property type="molecule type" value="Genomic_DNA"/>
</dbReference>
<dbReference type="PANTHER" id="PTHR34300">
    <property type="entry name" value="QUEUOSINE PRECURSOR TRANSPORTER-RELATED"/>
    <property type="match status" value="1"/>
</dbReference>
<organism evidence="3 4">
    <name type="scientific">Parashewanella spongiae</name>
    <dbReference type="NCBI Taxonomy" id="342950"/>
    <lineage>
        <taxon>Bacteria</taxon>
        <taxon>Pseudomonadati</taxon>
        <taxon>Pseudomonadota</taxon>
        <taxon>Gammaproteobacteria</taxon>
        <taxon>Alteromonadales</taxon>
        <taxon>Shewanellaceae</taxon>
        <taxon>Parashewanella</taxon>
    </lineage>
</organism>
<dbReference type="Proteomes" id="UP000273022">
    <property type="component" value="Unassembled WGS sequence"/>
</dbReference>
<dbReference type="NCBIfam" id="TIGR00697">
    <property type="entry name" value="queuosine precursor transporter"/>
    <property type="match status" value="1"/>
</dbReference>
<dbReference type="OrthoDB" id="9805479at2"/>
<keyword evidence="2" id="KW-1133">Transmembrane helix</keyword>
<evidence type="ECO:0000256" key="2">
    <source>
        <dbReference type="SAM" id="Phobius"/>
    </source>
</evidence>